<evidence type="ECO:0008006" key="4">
    <source>
        <dbReference type="Google" id="ProtNLM"/>
    </source>
</evidence>
<proteinExistence type="predicted"/>
<gene>
    <name evidence="2" type="ORF">JOF29_004409</name>
</gene>
<evidence type="ECO:0000256" key="1">
    <source>
        <dbReference type="SAM" id="Phobius"/>
    </source>
</evidence>
<comment type="caution">
    <text evidence="2">The sequence shown here is derived from an EMBL/GenBank/DDBJ whole genome shotgun (WGS) entry which is preliminary data.</text>
</comment>
<name>A0ABS4UNU8_9ACTN</name>
<dbReference type="Proteomes" id="UP000755585">
    <property type="component" value="Unassembled WGS sequence"/>
</dbReference>
<organism evidence="2 3">
    <name type="scientific">Kribbella aluminosa</name>
    <dbReference type="NCBI Taxonomy" id="416017"/>
    <lineage>
        <taxon>Bacteria</taxon>
        <taxon>Bacillati</taxon>
        <taxon>Actinomycetota</taxon>
        <taxon>Actinomycetes</taxon>
        <taxon>Propionibacteriales</taxon>
        <taxon>Kribbellaceae</taxon>
        <taxon>Kribbella</taxon>
    </lineage>
</organism>
<evidence type="ECO:0000313" key="3">
    <source>
        <dbReference type="Proteomes" id="UP000755585"/>
    </source>
</evidence>
<keyword evidence="1" id="KW-0472">Membrane</keyword>
<evidence type="ECO:0000313" key="2">
    <source>
        <dbReference type="EMBL" id="MBP2353299.1"/>
    </source>
</evidence>
<feature type="transmembrane region" description="Helical" evidence="1">
    <location>
        <begin position="6"/>
        <end position="23"/>
    </location>
</feature>
<reference evidence="2 3" key="1">
    <citation type="submission" date="2021-03" db="EMBL/GenBank/DDBJ databases">
        <title>Sequencing the genomes of 1000 actinobacteria strains.</title>
        <authorList>
            <person name="Klenk H.-P."/>
        </authorList>
    </citation>
    <scope>NUCLEOTIDE SEQUENCE [LARGE SCALE GENOMIC DNA]</scope>
    <source>
        <strain evidence="2 3">DSM 18824</strain>
    </source>
</reference>
<keyword evidence="3" id="KW-1185">Reference proteome</keyword>
<accession>A0ABS4UNU8</accession>
<sequence>MSGFHVLGLIAIVLYVWIVRSIVREIQDR</sequence>
<dbReference type="EMBL" id="JAGINT010000002">
    <property type="protein sequence ID" value="MBP2353299.1"/>
    <property type="molecule type" value="Genomic_DNA"/>
</dbReference>
<protein>
    <recommendedName>
        <fullName evidence="4">CcmD family protein</fullName>
    </recommendedName>
</protein>
<keyword evidence="1" id="KW-1133">Transmembrane helix</keyword>
<keyword evidence="1" id="KW-0812">Transmembrane</keyword>